<evidence type="ECO:0000313" key="10">
    <source>
        <dbReference type="Proteomes" id="UP000093695"/>
    </source>
</evidence>
<dbReference type="InterPro" id="IPR011701">
    <property type="entry name" value="MFS"/>
</dbReference>
<feature type="transmembrane region" description="Helical" evidence="7">
    <location>
        <begin position="52"/>
        <end position="70"/>
    </location>
</feature>
<dbReference type="PROSITE" id="PS50850">
    <property type="entry name" value="MFS"/>
    <property type="match status" value="1"/>
</dbReference>
<feature type="transmembrane region" description="Helical" evidence="7">
    <location>
        <begin position="82"/>
        <end position="100"/>
    </location>
</feature>
<comment type="subcellular location">
    <subcellularLocation>
        <location evidence="1">Cell membrane</location>
        <topology evidence="1">Multi-pass membrane protein</topology>
    </subcellularLocation>
</comment>
<dbReference type="EMBL" id="CP016174">
    <property type="protein sequence ID" value="ANN15835.1"/>
    <property type="molecule type" value="Genomic_DNA"/>
</dbReference>
<dbReference type="Gene3D" id="1.20.1250.20">
    <property type="entry name" value="MFS general substrate transporter like domains"/>
    <property type="match status" value="1"/>
</dbReference>
<dbReference type="PANTHER" id="PTHR42718">
    <property type="entry name" value="MAJOR FACILITATOR SUPERFAMILY MULTIDRUG TRANSPORTER MFSC"/>
    <property type="match status" value="1"/>
</dbReference>
<feature type="transmembrane region" description="Helical" evidence="7">
    <location>
        <begin position="202"/>
        <end position="223"/>
    </location>
</feature>
<feature type="transmembrane region" description="Helical" evidence="7">
    <location>
        <begin position="112"/>
        <end position="132"/>
    </location>
</feature>
<proteinExistence type="predicted"/>
<keyword evidence="10" id="KW-1185">Reference proteome</keyword>
<feature type="transmembrane region" description="Helical" evidence="7">
    <location>
        <begin position="272"/>
        <end position="293"/>
    </location>
</feature>
<feature type="transmembrane region" description="Helical" evidence="7">
    <location>
        <begin position="336"/>
        <end position="355"/>
    </location>
</feature>
<feature type="transmembrane region" description="Helical" evidence="7">
    <location>
        <begin position="16"/>
        <end position="40"/>
    </location>
</feature>
<feature type="transmembrane region" description="Helical" evidence="7">
    <location>
        <begin position="144"/>
        <end position="164"/>
    </location>
</feature>
<feature type="transmembrane region" description="Helical" evidence="7">
    <location>
        <begin position="235"/>
        <end position="252"/>
    </location>
</feature>
<feature type="domain" description="Major facilitator superfamily (MFS) profile" evidence="8">
    <location>
        <begin position="16"/>
        <end position="452"/>
    </location>
</feature>
<evidence type="ECO:0000256" key="6">
    <source>
        <dbReference type="ARBA" id="ARBA00023136"/>
    </source>
</evidence>
<dbReference type="STRING" id="31958.SD37_09360"/>
<feature type="transmembrane region" description="Helical" evidence="7">
    <location>
        <begin position="402"/>
        <end position="422"/>
    </location>
</feature>
<dbReference type="GO" id="GO:0022857">
    <property type="term" value="F:transmembrane transporter activity"/>
    <property type="evidence" value="ECO:0007669"/>
    <property type="project" value="InterPro"/>
</dbReference>
<feature type="transmembrane region" description="Helical" evidence="7">
    <location>
        <begin position="305"/>
        <end position="324"/>
    </location>
</feature>
<reference evidence="9 10" key="1">
    <citation type="journal article" date="2015" name="Genome Announc.">
        <title>Draft Genome Sequence of Norvancomycin-Producing Strain Amycolatopsis orientalis CPCC200066.</title>
        <authorList>
            <person name="Lei X."/>
            <person name="Yuan F."/>
            <person name="Shi Y."/>
            <person name="Li X."/>
            <person name="Wang L."/>
            <person name="Hong B."/>
        </authorList>
    </citation>
    <scope>NUCLEOTIDE SEQUENCE [LARGE SCALE GENOMIC DNA]</scope>
    <source>
        <strain evidence="9 10">B-37</strain>
    </source>
</reference>
<sequence>MPGSTSVPSDRRRWGLLLVLAGNMLIDALEVSVAVVAMPAVGKDLSLPTAEAQWLISGFALGFGGLLLFGHRVVERFGRRRAYLAALLCYVSLCWVSSLASDPTLLIASRIGRGACAALTAPTGLAIISATFREGAERNRALSVYTLVGASGFSVGLLISGALTEESWRWALGFPAPVVLVLLVFGWRLVPADRGDREVRPGSGALTAGCLTGALAALVQAMVNLPVRGWRSVPVAGSFVLFVLLVGAMLVVERSASRPLVRGPIFAGGPRLHAMVGAACLNGSFIGLLLVFMIRLSTLPGWSSWHAALALLPASIPLVLLAPFTGRLLNRFRTRALIAAGSVPAFAGYVVSLSSSTSPGYLTGMLPTVLLVGIGFALGFAALNSQVLHGIAAEDRMSASGLYQTVVQVAAVVMTAAVTALLALSASAAFWLVTGVGAVGLVNAAIGLRKHI</sequence>
<dbReference type="Proteomes" id="UP000093695">
    <property type="component" value="Chromosome"/>
</dbReference>
<dbReference type="InterPro" id="IPR020846">
    <property type="entry name" value="MFS_dom"/>
</dbReference>
<dbReference type="InterPro" id="IPR036259">
    <property type="entry name" value="MFS_trans_sf"/>
</dbReference>
<dbReference type="Gene3D" id="1.20.1720.10">
    <property type="entry name" value="Multidrug resistance protein D"/>
    <property type="match status" value="1"/>
</dbReference>
<evidence type="ECO:0000256" key="4">
    <source>
        <dbReference type="ARBA" id="ARBA00022692"/>
    </source>
</evidence>
<keyword evidence="4 7" id="KW-0812">Transmembrane</keyword>
<keyword evidence="6 7" id="KW-0472">Membrane</keyword>
<gene>
    <name evidence="9" type="ORF">SD37_09360</name>
</gene>
<protein>
    <recommendedName>
        <fullName evidence="8">Major facilitator superfamily (MFS) profile domain-containing protein</fullName>
    </recommendedName>
</protein>
<evidence type="ECO:0000256" key="1">
    <source>
        <dbReference type="ARBA" id="ARBA00004651"/>
    </source>
</evidence>
<feature type="transmembrane region" description="Helical" evidence="7">
    <location>
        <begin position="170"/>
        <end position="190"/>
    </location>
</feature>
<evidence type="ECO:0000256" key="2">
    <source>
        <dbReference type="ARBA" id="ARBA00022448"/>
    </source>
</evidence>
<evidence type="ECO:0000256" key="3">
    <source>
        <dbReference type="ARBA" id="ARBA00022475"/>
    </source>
</evidence>
<keyword evidence="5 7" id="KW-1133">Transmembrane helix</keyword>
<dbReference type="SUPFAM" id="SSF103473">
    <property type="entry name" value="MFS general substrate transporter"/>
    <property type="match status" value="1"/>
</dbReference>
<name>A0A193BUH4_AMYOR</name>
<feature type="transmembrane region" description="Helical" evidence="7">
    <location>
        <begin position="361"/>
        <end position="381"/>
    </location>
</feature>
<evidence type="ECO:0000256" key="5">
    <source>
        <dbReference type="ARBA" id="ARBA00022989"/>
    </source>
</evidence>
<evidence type="ECO:0000313" key="9">
    <source>
        <dbReference type="EMBL" id="ANN15835.1"/>
    </source>
</evidence>
<evidence type="ECO:0000256" key="7">
    <source>
        <dbReference type="SAM" id="Phobius"/>
    </source>
</evidence>
<dbReference type="GO" id="GO:0005886">
    <property type="term" value="C:plasma membrane"/>
    <property type="evidence" value="ECO:0007669"/>
    <property type="project" value="UniProtKB-SubCell"/>
</dbReference>
<keyword evidence="3" id="KW-1003">Cell membrane</keyword>
<keyword evidence="2" id="KW-0813">Transport</keyword>
<feature type="transmembrane region" description="Helical" evidence="7">
    <location>
        <begin position="428"/>
        <end position="448"/>
    </location>
</feature>
<dbReference type="KEGG" id="aori:SD37_09360"/>
<evidence type="ECO:0000259" key="8">
    <source>
        <dbReference type="PROSITE" id="PS50850"/>
    </source>
</evidence>
<dbReference type="Pfam" id="PF07690">
    <property type="entry name" value="MFS_1"/>
    <property type="match status" value="1"/>
</dbReference>
<accession>A0A193BUH4</accession>
<dbReference type="PANTHER" id="PTHR42718:SF46">
    <property type="entry name" value="BLR6921 PROTEIN"/>
    <property type="match status" value="1"/>
</dbReference>
<dbReference type="AlphaFoldDB" id="A0A193BUH4"/>
<organism evidence="9 10">
    <name type="scientific">Amycolatopsis orientalis</name>
    <name type="common">Nocardia orientalis</name>
    <dbReference type="NCBI Taxonomy" id="31958"/>
    <lineage>
        <taxon>Bacteria</taxon>
        <taxon>Bacillati</taxon>
        <taxon>Actinomycetota</taxon>
        <taxon>Actinomycetes</taxon>
        <taxon>Pseudonocardiales</taxon>
        <taxon>Pseudonocardiaceae</taxon>
        <taxon>Amycolatopsis</taxon>
    </lineage>
</organism>